<keyword evidence="3" id="KW-0812">Transmembrane</keyword>
<dbReference type="Proteomes" id="UP000078561">
    <property type="component" value="Unassembled WGS sequence"/>
</dbReference>
<feature type="region of interest" description="Disordered" evidence="11">
    <location>
        <begin position="270"/>
        <end position="330"/>
    </location>
</feature>
<evidence type="ECO:0000256" key="5">
    <source>
        <dbReference type="ARBA" id="ARBA00023136"/>
    </source>
</evidence>
<keyword evidence="8 10" id="KW-0012">Acyltransferase</keyword>
<dbReference type="InParanoid" id="A0A168PL53"/>
<keyword evidence="14" id="KW-1185">Reference proteome</keyword>
<comment type="domain">
    <text evidence="10">The DHHC domain is required for palmitoyltransferase activity.</text>
</comment>
<dbReference type="EC" id="2.3.1.225" evidence="10"/>
<evidence type="ECO:0000256" key="9">
    <source>
        <dbReference type="ARBA" id="ARBA00048048"/>
    </source>
</evidence>
<gene>
    <name evidence="13" type="primary">ABSGL_08378.1 scaffold 10076</name>
</gene>
<keyword evidence="4" id="KW-1133">Transmembrane helix</keyword>
<feature type="domain" description="Palmitoyltransferase DHHC" evidence="12">
    <location>
        <begin position="52"/>
        <end position="93"/>
    </location>
</feature>
<evidence type="ECO:0000256" key="6">
    <source>
        <dbReference type="ARBA" id="ARBA00023139"/>
    </source>
</evidence>
<evidence type="ECO:0000259" key="12">
    <source>
        <dbReference type="Pfam" id="PF01529"/>
    </source>
</evidence>
<evidence type="ECO:0000256" key="7">
    <source>
        <dbReference type="ARBA" id="ARBA00023288"/>
    </source>
</evidence>
<evidence type="ECO:0000256" key="3">
    <source>
        <dbReference type="ARBA" id="ARBA00022692"/>
    </source>
</evidence>
<sequence length="330" mass="37738">MDHSGASAWRMVIYGHSDFFRASQCGVPDGWEPPYSLIPAPEEVHASNGETGPRYCRSCDAYKPPRAHHCRVCRRCILKMDHHCPWINNCVGHGVFITVFAVSLLGLYHGYCIFKGQTTIEAWERSKVKSLIKRGKIEYVSATNTVLLSNHSLVYSLLKVAFPYDLGSYRNIASVLGPNPLLWLFPRASQGDGLSYTLTPSTDPKLPYYWPPRDPDDLRPSIFDKQQQQQQRQQQVPHLVRRDSEGYLVREISIEERMEMLHNTTALDEPPAVIEPPEATYPTFYYYDSGSESDGDYDERPTRRDDEGWEDIDDEDVPLATTHHTRLDSE</sequence>
<keyword evidence="7" id="KW-0449">Lipoprotein</keyword>
<dbReference type="STRING" id="4829.A0A168PL53"/>
<feature type="compositionally biased region" description="Acidic residues" evidence="11">
    <location>
        <begin position="307"/>
        <end position="317"/>
    </location>
</feature>
<comment type="similarity">
    <text evidence="10">Belongs to the DHHC palmitoyltransferase family.</text>
</comment>
<evidence type="ECO:0000256" key="11">
    <source>
        <dbReference type="SAM" id="MobiDB-lite"/>
    </source>
</evidence>
<protein>
    <recommendedName>
        <fullName evidence="10">Palmitoyltransferase</fullName>
        <ecNumber evidence="10">2.3.1.225</ecNumber>
    </recommendedName>
</protein>
<keyword evidence="5" id="KW-0472">Membrane</keyword>
<evidence type="ECO:0000256" key="8">
    <source>
        <dbReference type="ARBA" id="ARBA00023315"/>
    </source>
</evidence>
<feature type="region of interest" description="Disordered" evidence="11">
    <location>
        <begin position="217"/>
        <end position="239"/>
    </location>
</feature>
<name>A0A168PL53_ABSGL</name>
<evidence type="ECO:0000313" key="13">
    <source>
        <dbReference type="EMBL" id="SAM02577.1"/>
    </source>
</evidence>
<dbReference type="InterPro" id="IPR039859">
    <property type="entry name" value="PFA4/ZDH16/20/ERF2-like"/>
</dbReference>
<dbReference type="GO" id="GO:0016020">
    <property type="term" value="C:membrane"/>
    <property type="evidence" value="ECO:0007669"/>
    <property type="project" value="UniProtKB-SubCell"/>
</dbReference>
<evidence type="ECO:0000256" key="4">
    <source>
        <dbReference type="ARBA" id="ARBA00022989"/>
    </source>
</evidence>
<evidence type="ECO:0000256" key="2">
    <source>
        <dbReference type="ARBA" id="ARBA00022679"/>
    </source>
</evidence>
<dbReference type="GO" id="GO:0019706">
    <property type="term" value="F:protein-cysteine S-palmitoyltransferase activity"/>
    <property type="evidence" value="ECO:0007669"/>
    <property type="project" value="UniProtKB-EC"/>
</dbReference>
<evidence type="ECO:0000256" key="10">
    <source>
        <dbReference type="RuleBase" id="RU079119"/>
    </source>
</evidence>
<keyword evidence="2 10" id="KW-0808">Transferase</keyword>
<accession>A0A168PL53</accession>
<evidence type="ECO:0000313" key="14">
    <source>
        <dbReference type="Proteomes" id="UP000078561"/>
    </source>
</evidence>
<evidence type="ECO:0000256" key="1">
    <source>
        <dbReference type="ARBA" id="ARBA00004141"/>
    </source>
</evidence>
<reference evidence="13" key="1">
    <citation type="submission" date="2016-04" db="EMBL/GenBank/DDBJ databases">
        <authorList>
            <person name="Evans L.H."/>
            <person name="Alamgir A."/>
            <person name="Owens N."/>
            <person name="Weber N.D."/>
            <person name="Virtaneva K."/>
            <person name="Barbian K."/>
            <person name="Babar A."/>
            <person name="Rosenke K."/>
        </authorList>
    </citation>
    <scope>NUCLEOTIDE SEQUENCE [LARGE SCALE GENOMIC DNA]</scope>
    <source>
        <strain evidence="13">CBS 101.48</strain>
    </source>
</reference>
<dbReference type="OrthoDB" id="331948at2759"/>
<dbReference type="EMBL" id="LT553919">
    <property type="protein sequence ID" value="SAM02577.1"/>
    <property type="molecule type" value="Genomic_DNA"/>
</dbReference>
<dbReference type="PANTHER" id="PTHR12246">
    <property type="entry name" value="PALMITOYLTRANSFERASE ZDHHC16"/>
    <property type="match status" value="1"/>
</dbReference>
<dbReference type="PROSITE" id="PS50216">
    <property type="entry name" value="DHHC"/>
    <property type="match status" value="1"/>
</dbReference>
<organism evidence="13">
    <name type="scientific">Absidia glauca</name>
    <name type="common">Pin mould</name>
    <dbReference type="NCBI Taxonomy" id="4829"/>
    <lineage>
        <taxon>Eukaryota</taxon>
        <taxon>Fungi</taxon>
        <taxon>Fungi incertae sedis</taxon>
        <taxon>Mucoromycota</taxon>
        <taxon>Mucoromycotina</taxon>
        <taxon>Mucoromycetes</taxon>
        <taxon>Mucorales</taxon>
        <taxon>Cunninghamellaceae</taxon>
        <taxon>Absidia</taxon>
    </lineage>
</organism>
<comment type="catalytic activity">
    <reaction evidence="9 10">
        <text>L-cysteinyl-[protein] + hexadecanoyl-CoA = S-hexadecanoyl-L-cysteinyl-[protein] + CoA</text>
        <dbReference type="Rhea" id="RHEA:36683"/>
        <dbReference type="Rhea" id="RHEA-COMP:10131"/>
        <dbReference type="Rhea" id="RHEA-COMP:11032"/>
        <dbReference type="ChEBI" id="CHEBI:29950"/>
        <dbReference type="ChEBI" id="CHEBI:57287"/>
        <dbReference type="ChEBI" id="CHEBI:57379"/>
        <dbReference type="ChEBI" id="CHEBI:74151"/>
        <dbReference type="EC" id="2.3.1.225"/>
    </reaction>
</comment>
<dbReference type="Pfam" id="PF01529">
    <property type="entry name" value="DHHC"/>
    <property type="match status" value="1"/>
</dbReference>
<keyword evidence="6" id="KW-0564">Palmitate</keyword>
<proteinExistence type="inferred from homology"/>
<feature type="compositionally biased region" description="Low complexity" evidence="11">
    <location>
        <begin position="226"/>
        <end position="235"/>
    </location>
</feature>
<comment type="subcellular location">
    <subcellularLocation>
        <location evidence="1">Membrane</location>
        <topology evidence="1">Multi-pass membrane protein</topology>
    </subcellularLocation>
</comment>
<dbReference type="AlphaFoldDB" id="A0A168PL53"/>
<dbReference type="InterPro" id="IPR001594">
    <property type="entry name" value="Palmitoyltrfase_DHHC"/>
</dbReference>